<sequence length="301" mass="35294">MLYELNKSECDDNQAKKENVSSTKKTDLSEFYQRNDKLILKKKKFLQDAEEQKYEDEIQKRKHISYYRPSPIKSPKKSNDYWDEDGNLISENIKQKNQMKETDPSQNKRKEIKKEEFDLFLKRNQPKSNLIEKQEQKKTVSQHSNDFNDFLKRQEESAKNKNKEQPLPKPKSYLSKKSSRLANQALAKTPVKSETSESTCTFKPDTSKTKNYPANKLPIEYSGIQKIIKNIELDSIRMAQDKEQMKECTFAPQTYHSKNHSEKSPKKATVNQNNNNSNLQKKESKKIVFKTQKNELNANAK</sequence>
<keyword evidence="3" id="KW-1185">Reference proteome</keyword>
<dbReference type="EMBL" id="JAPFFF010000001">
    <property type="protein sequence ID" value="KAK8899178.1"/>
    <property type="molecule type" value="Genomic_DNA"/>
</dbReference>
<feature type="region of interest" description="Disordered" evidence="1">
    <location>
        <begin position="1"/>
        <end position="27"/>
    </location>
</feature>
<reference evidence="2 3" key="1">
    <citation type="submission" date="2024-04" db="EMBL/GenBank/DDBJ databases">
        <title>Tritrichomonas musculus Genome.</title>
        <authorList>
            <person name="Alves-Ferreira E."/>
            <person name="Grigg M."/>
            <person name="Lorenzi H."/>
            <person name="Galac M."/>
        </authorList>
    </citation>
    <scope>NUCLEOTIDE SEQUENCE [LARGE SCALE GENOMIC DNA]</scope>
    <source>
        <strain evidence="2 3">EAF2021</strain>
    </source>
</reference>
<accession>A0ABR2L800</accession>
<feature type="compositionally biased region" description="Basic and acidic residues" evidence="1">
    <location>
        <begin position="50"/>
        <end position="59"/>
    </location>
</feature>
<feature type="compositionally biased region" description="Polar residues" evidence="1">
    <location>
        <begin position="192"/>
        <end position="201"/>
    </location>
</feature>
<evidence type="ECO:0000313" key="3">
    <source>
        <dbReference type="Proteomes" id="UP001470230"/>
    </source>
</evidence>
<feature type="compositionally biased region" description="Low complexity" evidence="1">
    <location>
        <begin position="267"/>
        <end position="279"/>
    </location>
</feature>
<organism evidence="2 3">
    <name type="scientific">Tritrichomonas musculus</name>
    <dbReference type="NCBI Taxonomy" id="1915356"/>
    <lineage>
        <taxon>Eukaryota</taxon>
        <taxon>Metamonada</taxon>
        <taxon>Parabasalia</taxon>
        <taxon>Tritrichomonadida</taxon>
        <taxon>Tritrichomonadidae</taxon>
        <taxon>Tritrichomonas</taxon>
    </lineage>
</organism>
<evidence type="ECO:0000313" key="2">
    <source>
        <dbReference type="EMBL" id="KAK8899178.1"/>
    </source>
</evidence>
<feature type="region of interest" description="Disordered" evidence="1">
    <location>
        <begin position="50"/>
        <end position="214"/>
    </location>
</feature>
<feature type="compositionally biased region" description="Basic and acidic residues" evidence="1">
    <location>
        <begin position="149"/>
        <end position="166"/>
    </location>
</feature>
<feature type="region of interest" description="Disordered" evidence="1">
    <location>
        <begin position="251"/>
        <end position="301"/>
    </location>
</feature>
<protein>
    <submittedName>
        <fullName evidence="2">Uncharacterized protein</fullName>
    </submittedName>
</protein>
<comment type="caution">
    <text evidence="2">The sequence shown here is derived from an EMBL/GenBank/DDBJ whole genome shotgun (WGS) entry which is preliminary data.</text>
</comment>
<proteinExistence type="predicted"/>
<evidence type="ECO:0000256" key="1">
    <source>
        <dbReference type="SAM" id="MobiDB-lite"/>
    </source>
</evidence>
<name>A0ABR2L800_9EUKA</name>
<dbReference type="Proteomes" id="UP001470230">
    <property type="component" value="Unassembled WGS sequence"/>
</dbReference>
<feature type="compositionally biased region" description="Basic and acidic residues" evidence="1">
    <location>
        <begin position="98"/>
        <end position="121"/>
    </location>
</feature>
<gene>
    <name evidence="2" type="ORF">M9Y10_001480</name>
</gene>